<dbReference type="RefSeq" id="XP_019559291.2">
    <property type="nucleotide sequence ID" value="XM_019703746.3"/>
</dbReference>
<name>A0ABM1YL93_AEDAL</name>
<feature type="compositionally biased region" description="Polar residues" evidence="1">
    <location>
        <begin position="20"/>
        <end position="30"/>
    </location>
</feature>
<dbReference type="Pfam" id="PF02958">
    <property type="entry name" value="EcKL"/>
    <property type="match status" value="1"/>
</dbReference>
<dbReference type="GeneID" id="109428071"/>
<evidence type="ECO:0000259" key="2">
    <source>
        <dbReference type="SMART" id="SM00587"/>
    </source>
</evidence>
<dbReference type="PANTHER" id="PTHR11012:SF54">
    <property type="entry name" value="CHK KINASE-LIKE DOMAIN-CONTAINING PROTEIN"/>
    <property type="match status" value="1"/>
</dbReference>
<accession>A0ABM1YL93</accession>
<dbReference type="InterPro" id="IPR015897">
    <property type="entry name" value="CHK_kinase-like"/>
</dbReference>
<proteinExistence type="predicted"/>
<dbReference type="PANTHER" id="PTHR11012">
    <property type="entry name" value="PROTEIN KINASE-LIKE DOMAIN-CONTAINING"/>
    <property type="match status" value="1"/>
</dbReference>
<sequence length="518" mass="59042">MGEETPVQEHSALSSAAEEQVSTEQQSASVETVLEDVKPTVEVEAVALSAEDNAVEEIPQEVQPVVTSVEVQPEVASMEVQPEATSMEVQPQIAVPLSGVTYQKRSDGMPQFMYDAVARIAPEQGFTSGQFEITFESGSGKGDGFVAEMFRATISEGDRKLIVLCKIPPINDARRQQFGSMPIFDREVMAYSKFLPAMYEFQREKGVTEEMNIGFFNAPQCYLAYVDIPKEESVIIMDDLRLKDYRMWNKMVPTNYEHARLLMIQLGRLHAVSLAMKEQRPEVFEQFKVPDPLNAMMRTNEGFIMMMNMSMDRAIGTLEPHEEKARQKLSKLKETLFDDISTITSAEYAEPYAVLGHGDCWINNMIYSYKRGVPMEIVLLDWQICRYVSPALDLLYFIFGCTDEAFRRQHYDEMLRIYYNSLKQLLEKLGGDASRQFPFTALLRQLKACGKFGILMAMFIVPMICIENQDLPDMNEAAEKYKESQEFDTSFITSAKSEDKYKTRMAAIIRDVIRYGYL</sequence>
<dbReference type="InterPro" id="IPR011009">
    <property type="entry name" value="Kinase-like_dom_sf"/>
</dbReference>
<feature type="domain" description="CHK kinase-like" evidence="2">
    <location>
        <begin position="235"/>
        <end position="428"/>
    </location>
</feature>
<protein>
    <recommendedName>
        <fullName evidence="2">CHK kinase-like domain-containing protein</fullName>
    </recommendedName>
</protein>
<dbReference type="Gene3D" id="3.90.1200.10">
    <property type="match status" value="1"/>
</dbReference>
<dbReference type="SMART" id="SM00587">
    <property type="entry name" value="CHK"/>
    <property type="match status" value="1"/>
</dbReference>
<dbReference type="EnsemblMetazoa" id="AALFPA23_010198.R14186">
    <property type="protein sequence ID" value="AALFPA23_010198.P14186"/>
    <property type="gene ID" value="AALFPA23_010198"/>
</dbReference>
<reference evidence="4" key="1">
    <citation type="journal article" date="2015" name="Proc. Natl. Acad. Sci. U.S.A.">
        <title>Genome sequence of the Asian Tiger mosquito, Aedes albopictus, reveals insights into its biology, genetics, and evolution.</title>
        <authorList>
            <person name="Chen X.G."/>
            <person name="Jiang X."/>
            <person name="Gu J."/>
            <person name="Xu M."/>
            <person name="Wu Y."/>
            <person name="Deng Y."/>
            <person name="Zhang C."/>
            <person name="Bonizzoni M."/>
            <person name="Dermauw W."/>
            <person name="Vontas J."/>
            <person name="Armbruster P."/>
            <person name="Huang X."/>
            <person name="Yang Y."/>
            <person name="Zhang H."/>
            <person name="He W."/>
            <person name="Peng H."/>
            <person name="Liu Y."/>
            <person name="Wu K."/>
            <person name="Chen J."/>
            <person name="Lirakis M."/>
            <person name="Topalis P."/>
            <person name="Van Leeuwen T."/>
            <person name="Hall A.B."/>
            <person name="Jiang X."/>
            <person name="Thorpe C."/>
            <person name="Mueller R.L."/>
            <person name="Sun C."/>
            <person name="Waterhouse R.M."/>
            <person name="Yan G."/>
            <person name="Tu Z.J."/>
            <person name="Fang X."/>
            <person name="James A.A."/>
        </authorList>
    </citation>
    <scope>NUCLEOTIDE SEQUENCE [LARGE SCALE GENOMIC DNA]</scope>
    <source>
        <strain evidence="4">Foshan</strain>
    </source>
</reference>
<evidence type="ECO:0000313" key="3">
    <source>
        <dbReference type="EnsemblMetazoa" id="AALFPA23_010198.P14186"/>
    </source>
</evidence>
<keyword evidence="4" id="KW-1185">Reference proteome</keyword>
<dbReference type="Proteomes" id="UP000069940">
    <property type="component" value="Unassembled WGS sequence"/>
</dbReference>
<evidence type="ECO:0000256" key="1">
    <source>
        <dbReference type="SAM" id="MobiDB-lite"/>
    </source>
</evidence>
<dbReference type="InterPro" id="IPR004119">
    <property type="entry name" value="EcKL"/>
</dbReference>
<feature type="region of interest" description="Disordered" evidence="1">
    <location>
        <begin position="1"/>
        <end position="33"/>
    </location>
</feature>
<evidence type="ECO:0000313" key="4">
    <source>
        <dbReference type="Proteomes" id="UP000069940"/>
    </source>
</evidence>
<reference evidence="3" key="2">
    <citation type="submission" date="2025-05" db="UniProtKB">
        <authorList>
            <consortium name="EnsemblMetazoa"/>
        </authorList>
    </citation>
    <scope>IDENTIFICATION</scope>
    <source>
        <strain evidence="3">Foshan</strain>
    </source>
</reference>
<organism evidence="3 4">
    <name type="scientific">Aedes albopictus</name>
    <name type="common">Asian tiger mosquito</name>
    <name type="synonym">Stegomyia albopicta</name>
    <dbReference type="NCBI Taxonomy" id="7160"/>
    <lineage>
        <taxon>Eukaryota</taxon>
        <taxon>Metazoa</taxon>
        <taxon>Ecdysozoa</taxon>
        <taxon>Arthropoda</taxon>
        <taxon>Hexapoda</taxon>
        <taxon>Insecta</taxon>
        <taxon>Pterygota</taxon>
        <taxon>Neoptera</taxon>
        <taxon>Endopterygota</taxon>
        <taxon>Diptera</taxon>
        <taxon>Nematocera</taxon>
        <taxon>Culicoidea</taxon>
        <taxon>Culicidae</taxon>
        <taxon>Culicinae</taxon>
        <taxon>Aedini</taxon>
        <taxon>Aedes</taxon>
        <taxon>Stegomyia</taxon>
    </lineage>
</organism>
<dbReference type="SUPFAM" id="SSF56112">
    <property type="entry name" value="Protein kinase-like (PK-like)"/>
    <property type="match status" value="1"/>
</dbReference>